<dbReference type="RefSeq" id="WP_166396983.1">
    <property type="nucleotide sequence ID" value="NZ_CP045121.1"/>
</dbReference>
<name>A0A6G8PYR0_9ACTN</name>
<dbReference type="GO" id="GO:0005524">
    <property type="term" value="F:ATP binding"/>
    <property type="evidence" value="ECO:0007669"/>
    <property type="project" value="InterPro"/>
</dbReference>
<proteinExistence type="predicted"/>
<dbReference type="InterPro" id="IPR050764">
    <property type="entry name" value="CbbQ/NirQ/NorQ/GpvN"/>
</dbReference>
<dbReference type="KEGG" id="rmar:GBA65_13265"/>
<feature type="domain" description="ATPase dynein-related AAA" evidence="1">
    <location>
        <begin position="40"/>
        <end position="178"/>
    </location>
</feature>
<dbReference type="GO" id="GO:0016887">
    <property type="term" value="F:ATP hydrolysis activity"/>
    <property type="evidence" value="ECO:0007669"/>
    <property type="project" value="InterPro"/>
</dbReference>
<evidence type="ECO:0000313" key="3">
    <source>
        <dbReference type="Proteomes" id="UP000502706"/>
    </source>
</evidence>
<dbReference type="InterPro" id="IPR011704">
    <property type="entry name" value="ATPase_dyneun-rel_AAA"/>
</dbReference>
<dbReference type="InterPro" id="IPR027417">
    <property type="entry name" value="P-loop_NTPase"/>
</dbReference>
<dbReference type="Gene3D" id="3.40.50.300">
    <property type="entry name" value="P-loop containing nucleotide triphosphate hydrolases"/>
    <property type="match status" value="1"/>
</dbReference>
<keyword evidence="3" id="KW-1185">Reference proteome</keyword>
<dbReference type="Proteomes" id="UP000502706">
    <property type="component" value="Chromosome"/>
</dbReference>
<sequence length="299" mass="32423">MSGGEKRPDVRAVYEAVHAEVVGRERELGSILAALGAGRDLLLEGPPGTSKSTILRTITRHYGIPLVFVEGNADLTPAKLIGYHNPAQVVRHGYRPEDFVPGPLPEAMREGGFLYIEEFNRVPEDTLNALLTAMAEREITIPRVGRLQALPSFRIVAAMNPFDNVGTARISISIYDRLCRLAMGYQGEAEERDIVALRTEGRVDRLVESAVAITRGTREHPDARLGSSVRGAIDLVLVARRLAEIRGFGGANGGLDPVLPEAASLALSSKVSLHETVERTPEDVIREIVSRVAPAAAER</sequence>
<dbReference type="EMBL" id="CP045121">
    <property type="protein sequence ID" value="QIN79320.1"/>
    <property type="molecule type" value="Genomic_DNA"/>
</dbReference>
<dbReference type="PANTHER" id="PTHR42759:SF1">
    <property type="entry name" value="MAGNESIUM-CHELATASE SUBUNIT CHLD"/>
    <property type="match status" value="1"/>
</dbReference>
<dbReference type="PANTHER" id="PTHR42759">
    <property type="entry name" value="MOXR FAMILY PROTEIN"/>
    <property type="match status" value="1"/>
</dbReference>
<dbReference type="Pfam" id="PF07728">
    <property type="entry name" value="AAA_5"/>
    <property type="match status" value="1"/>
</dbReference>
<evidence type="ECO:0000313" key="2">
    <source>
        <dbReference type="EMBL" id="QIN79320.1"/>
    </source>
</evidence>
<gene>
    <name evidence="2" type="ORF">GBA65_13265</name>
</gene>
<organism evidence="2 3">
    <name type="scientific">Rubrobacter marinus</name>
    <dbReference type="NCBI Taxonomy" id="2653852"/>
    <lineage>
        <taxon>Bacteria</taxon>
        <taxon>Bacillati</taxon>
        <taxon>Actinomycetota</taxon>
        <taxon>Rubrobacteria</taxon>
        <taxon>Rubrobacterales</taxon>
        <taxon>Rubrobacteraceae</taxon>
        <taxon>Rubrobacter</taxon>
    </lineage>
</organism>
<protein>
    <submittedName>
        <fullName evidence="2">AAA domain-containing protein</fullName>
    </submittedName>
</protein>
<dbReference type="SUPFAM" id="SSF52540">
    <property type="entry name" value="P-loop containing nucleoside triphosphate hydrolases"/>
    <property type="match status" value="1"/>
</dbReference>
<dbReference type="AlphaFoldDB" id="A0A6G8PYR0"/>
<evidence type="ECO:0000259" key="1">
    <source>
        <dbReference type="Pfam" id="PF07728"/>
    </source>
</evidence>
<accession>A0A6G8PYR0</accession>
<reference evidence="2 3" key="1">
    <citation type="submission" date="2019-10" db="EMBL/GenBank/DDBJ databases">
        <title>Rubrobacter sp nov SCSIO 52915 isolated from a deep-sea sediment in the South China Sea.</title>
        <authorList>
            <person name="Chen R.W."/>
        </authorList>
    </citation>
    <scope>NUCLEOTIDE SEQUENCE [LARGE SCALE GENOMIC DNA]</scope>
    <source>
        <strain evidence="2 3">SCSIO 52915</strain>
    </source>
</reference>